<dbReference type="STRING" id="1802727.A2937_02465"/>
<dbReference type="Proteomes" id="UP000177987">
    <property type="component" value="Unassembled WGS sequence"/>
</dbReference>
<protein>
    <submittedName>
        <fullName evidence="1">Uncharacterized protein</fullName>
    </submittedName>
</protein>
<dbReference type="EMBL" id="MHUW01000007">
    <property type="protein sequence ID" value="OHA84033.1"/>
    <property type="molecule type" value="Genomic_DNA"/>
</dbReference>
<organism evidence="1 2">
    <name type="scientific">Candidatus Yonathbacteria bacterium RIFCSPLOWO2_01_FULL_47_33b</name>
    <dbReference type="NCBI Taxonomy" id="1802727"/>
    <lineage>
        <taxon>Bacteria</taxon>
        <taxon>Candidatus Yonathiibacteriota</taxon>
    </lineage>
</organism>
<proteinExistence type="predicted"/>
<comment type="caution">
    <text evidence="1">The sequence shown here is derived from an EMBL/GenBank/DDBJ whole genome shotgun (WGS) entry which is preliminary data.</text>
</comment>
<sequence length="119" mass="13102">MDYFEKVHSLSFSIWKMLLWCAVVLAILGILSKVAGKITAASSRSSRENCKVVSVNFVGVGATKDEDAQVNIRASCSFRDVIASSTELKTVLAYAVNRPSSISCYQNKYQYSTAFRCSL</sequence>
<name>A0A1G2SG79_9BACT</name>
<reference evidence="1 2" key="1">
    <citation type="journal article" date="2016" name="Nat. Commun.">
        <title>Thousands of microbial genomes shed light on interconnected biogeochemical processes in an aquifer system.</title>
        <authorList>
            <person name="Anantharaman K."/>
            <person name="Brown C.T."/>
            <person name="Hug L.A."/>
            <person name="Sharon I."/>
            <person name="Castelle C.J."/>
            <person name="Probst A.J."/>
            <person name="Thomas B.C."/>
            <person name="Singh A."/>
            <person name="Wilkins M.J."/>
            <person name="Karaoz U."/>
            <person name="Brodie E.L."/>
            <person name="Williams K.H."/>
            <person name="Hubbard S.S."/>
            <person name="Banfield J.F."/>
        </authorList>
    </citation>
    <scope>NUCLEOTIDE SEQUENCE [LARGE SCALE GENOMIC DNA]</scope>
</reference>
<dbReference type="AlphaFoldDB" id="A0A1G2SG79"/>
<evidence type="ECO:0000313" key="1">
    <source>
        <dbReference type="EMBL" id="OHA84033.1"/>
    </source>
</evidence>
<evidence type="ECO:0000313" key="2">
    <source>
        <dbReference type="Proteomes" id="UP000177987"/>
    </source>
</evidence>
<gene>
    <name evidence="1" type="ORF">A2937_02465</name>
</gene>
<accession>A0A1G2SG79</accession>